<reference evidence="2" key="1">
    <citation type="journal article" date="2019" name="Nat. Commun.">
        <title>The genome of broomcorn millet.</title>
        <authorList>
            <person name="Zou C."/>
            <person name="Miki D."/>
            <person name="Li D."/>
            <person name="Tang Q."/>
            <person name="Xiao L."/>
            <person name="Rajput S."/>
            <person name="Deng P."/>
            <person name="Jia W."/>
            <person name="Huang R."/>
            <person name="Zhang M."/>
            <person name="Sun Y."/>
            <person name="Hu J."/>
            <person name="Fu X."/>
            <person name="Schnable P.S."/>
            <person name="Li F."/>
            <person name="Zhang H."/>
            <person name="Feng B."/>
            <person name="Zhu X."/>
            <person name="Liu R."/>
            <person name="Schnable J.C."/>
            <person name="Zhu J.-K."/>
            <person name="Zhang H."/>
        </authorList>
    </citation>
    <scope>NUCLEOTIDE SEQUENCE [LARGE SCALE GENOMIC DNA]</scope>
</reference>
<keyword evidence="2" id="KW-1185">Reference proteome</keyword>
<protein>
    <submittedName>
        <fullName evidence="1">Disease resistance protein RPS2-like</fullName>
    </submittedName>
</protein>
<name>A0A3L6TGQ4_PANMI</name>
<sequence>MHHIIRHLGLYLAVQQKIVVKAGMNLEKTPPQRVANNKKDITHVLDLSQTRITELPFCSTLAKLKYLNLSHRFIERLPEEFWMPKKLRHLDLSVTKALEETLDNYSNLYKLRGTGIPWDHNKDVLKKLTNRHPLAKSTQHLSLRHCEQMQSIQISDFTHVVQLRELYVESCLDLIQLIVDPDKGSASYLEVLTLAKLPALQTILIGSSPHHFRNLLEITVSHYQKLHDISWVLKLDALEKLFIRHCHELEQVVQETINEVDNRRGWVEHSSIPRSGNGFSEEQEIHGMVEDANNDHVNKTENQWIKGTHHVDFPKLKTMVLTDLPKLTAICNPRDFPYLEIIRVEGCPRLTTLPLGSNV</sequence>
<dbReference type="InterPro" id="IPR050905">
    <property type="entry name" value="Plant_NBS-LRR"/>
</dbReference>
<dbReference type="OrthoDB" id="664960at2759"/>
<comment type="caution">
    <text evidence="1">The sequence shown here is derived from an EMBL/GenBank/DDBJ whole genome shotgun (WGS) entry which is preliminary data.</text>
</comment>
<dbReference type="AlphaFoldDB" id="A0A3L6TGQ4"/>
<dbReference type="EMBL" id="PQIB02000001">
    <property type="protein sequence ID" value="RLN38786.1"/>
    <property type="molecule type" value="Genomic_DNA"/>
</dbReference>
<dbReference type="SUPFAM" id="SSF52058">
    <property type="entry name" value="L domain-like"/>
    <property type="match status" value="1"/>
</dbReference>
<evidence type="ECO:0000313" key="2">
    <source>
        <dbReference type="Proteomes" id="UP000275267"/>
    </source>
</evidence>
<accession>A0A3L6TGQ4</accession>
<dbReference type="PANTHER" id="PTHR33463">
    <property type="entry name" value="NB-ARC DOMAIN-CONTAINING PROTEIN-RELATED"/>
    <property type="match status" value="1"/>
</dbReference>
<evidence type="ECO:0000313" key="1">
    <source>
        <dbReference type="EMBL" id="RLN38786.1"/>
    </source>
</evidence>
<dbReference type="Proteomes" id="UP000275267">
    <property type="component" value="Unassembled WGS sequence"/>
</dbReference>
<organism evidence="1 2">
    <name type="scientific">Panicum miliaceum</name>
    <name type="common">Proso millet</name>
    <name type="synonym">Broomcorn millet</name>
    <dbReference type="NCBI Taxonomy" id="4540"/>
    <lineage>
        <taxon>Eukaryota</taxon>
        <taxon>Viridiplantae</taxon>
        <taxon>Streptophyta</taxon>
        <taxon>Embryophyta</taxon>
        <taxon>Tracheophyta</taxon>
        <taxon>Spermatophyta</taxon>
        <taxon>Magnoliopsida</taxon>
        <taxon>Liliopsida</taxon>
        <taxon>Poales</taxon>
        <taxon>Poaceae</taxon>
        <taxon>PACMAD clade</taxon>
        <taxon>Panicoideae</taxon>
        <taxon>Panicodae</taxon>
        <taxon>Paniceae</taxon>
        <taxon>Panicinae</taxon>
        <taxon>Panicum</taxon>
        <taxon>Panicum sect. Panicum</taxon>
    </lineage>
</organism>
<proteinExistence type="predicted"/>
<dbReference type="STRING" id="4540.A0A3L6TGQ4"/>
<dbReference type="InterPro" id="IPR032675">
    <property type="entry name" value="LRR_dom_sf"/>
</dbReference>
<gene>
    <name evidence="1" type="ORF">C2845_PM01G46670</name>
</gene>
<dbReference type="Gene3D" id="3.80.10.10">
    <property type="entry name" value="Ribonuclease Inhibitor"/>
    <property type="match status" value="2"/>
</dbReference>